<organism evidence="2 3">
    <name type="scientific">Collybiopsis confluens</name>
    <dbReference type="NCBI Taxonomy" id="2823264"/>
    <lineage>
        <taxon>Eukaryota</taxon>
        <taxon>Fungi</taxon>
        <taxon>Dikarya</taxon>
        <taxon>Basidiomycota</taxon>
        <taxon>Agaricomycotina</taxon>
        <taxon>Agaricomycetes</taxon>
        <taxon>Agaricomycetidae</taxon>
        <taxon>Agaricales</taxon>
        <taxon>Marasmiineae</taxon>
        <taxon>Omphalotaceae</taxon>
        <taxon>Collybiopsis</taxon>
    </lineage>
</organism>
<evidence type="ECO:0000313" key="2">
    <source>
        <dbReference type="EMBL" id="KAF5366517.1"/>
    </source>
</evidence>
<dbReference type="Proteomes" id="UP000518752">
    <property type="component" value="Unassembled WGS sequence"/>
</dbReference>
<reference evidence="2 3" key="1">
    <citation type="journal article" date="2020" name="ISME J.">
        <title>Uncovering the hidden diversity of litter-decomposition mechanisms in mushroom-forming fungi.</title>
        <authorList>
            <person name="Floudas D."/>
            <person name="Bentzer J."/>
            <person name="Ahren D."/>
            <person name="Johansson T."/>
            <person name="Persson P."/>
            <person name="Tunlid A."/>
        </authorList>
    </citation>
    <scope>NUCLEOTIDE SEQUENCE [LARGE SCALE GENOMIC DNA]</scope>
    <source>
        <strain evidence="2 3">CBS 406.79</strain>
    </source>
</reference>
<name>A0A8H5LR57_9AGAR</name>
<gene>
    <name evidence="2" type="ORF">D9757_012179</name>
</gene>
<evidence type="ECO:0000313" key="3">
    <source>
        <dbReference type="Proteomes" id="UP000518752"/>
    </source>
</evidence>
<dbReference type="AlphaFoldDB" id="A0A8H5LR57"/>
<dbReference type="OrthoDB" id="2831072at2759"/>
<evidence type="ECO:0000256" key="1">
    <source>
        <dbReference type="SAM" id="MobiDB-lite"/>
    </source>
</evidence>
<comment type="caution">
    <text evidence="2">The sequence shown here is derived from an EMBL/GenBank/DDBJ whole genome shotgun (WGS) entry which is preliminary data.</text>
</comment>
<accession>A0A8H5LR57</accession>
<feature type="region of interest" description="Disordered" evidence="1">
    <location>
        <begin position="1"/>
        <end position="20"/>
    </location>
</feature>
<dbReference type="EMBL" id="JAACJN010000152">
    <property type="protein sequence ID" value="KAF5366517.1"/>
    <property type="molecule type" value="Genomic_DNA"/>
</dbReference>
<keyword evidence="3" id="KW-1185">Reference proteome</keyword>
<proteinExistence type="predicted"/>
<sequence>MESYRQQQHLRWPSDDQLEPKKSLPAISSGFSSLSPGSKPFHSSFVDVSTIHGNVSDRAKRFVVDFLEHHYYRDANEETFGLDVGRRLRLISMNVWDASSRGVSNGSHARIPGRATEAQTVFEITVTQDMCNQFDTLDGSCACYIVDP</sequence>
<protein>
    <submittedName>
        <fullName evidence="2">Uncharacterized protein</fullName>
    </submittedName>
</protein>